<dbReference type="GO" id="GO:0016116">
    <property type="term" value="P:carotenoid metabolic process"/>
    <property type="evidence" value="ECO:0007669"/>
    <property type="project" value="InterPro"/>
</dbReference>
<dbReference type="Proteomes" id="UP000005801">
    <property type="component" value="Unassembled WGS sequence"/>
</dbReference>
<dbReference type="SUPFAM" id="SSF51905">
    <property type="entry name" value="FAD/NAD(P)-binding domain"/>
    <property type="match status" value="1"/>
</dbReference>
<accession>A6GB20</accession>
<dbReference type="InterPro" id="IPR036188">
    <property type="entry name" value="FAD/NAD-bd_sf"/>
</dbReference>
<protein>
    <submittedName>
        <fullName evidence="2">Lycopene cyclase, putative</fullName>
    </submittedName>
</protein>
<reference evidence="2 3" key="1">
    <citation type="submission" date="2007-06" db="EMBL/GenBank/DDBJ databases">
        <authorList>
            <person name="Shimkets L."/>
            <person name="Ferriera S."/>
            <person name="Johnson J."/>
            <person name="Kravitz S."/>
            <person name="Beeson K."/>
            <person name="Sutton G."/>
            <person name="Rogers Y.-H."/>
            <person name="Friedman R."/>
            <person name="Frazier M."/>
            <person name="Venter J.C."/>
        </authorList>
    </citation>
    <scope>NUCLEOTIDE SEQUENCE [LARGE SCALE GENOMIC DNA]</scope>
    <source>
        <strain evidence="2 3">SIR-1</strain>
    </source>
</reference>
<dbReference type="eggNOG" id="COG1233">
    <property type="taxonomic scope" value="Bacteria"/>
</dbReference>
<dbReference type="GO" id="GO:0016491">
    <property type="term" value="F:oxidoreductase activity"/>
    <property type="evidence" value="ECO:0007669"/>
    <property type="project" value="InterPro"/>
</dbReference>
<dbReference type="Pfam" id="PF01593">
    <property type="entry name" value="Amino_oxidase"/>
    <property type="match status" value="1"/>
</dbReference>
<evidence type="ECO:0000313" key="3">
    <source>
        <dbReference type="Proteomes" id="UP000005801"/>
    </source>
</evidence>
<sequence>MNSAPRVVVVGGGIGGLVAAAALARSGIGVLLLEAQTYFGGCAGTFYRRGYRYDAGATVAAGFGTGGVMETLFDWLDVEVEAELAESSMAVHLPGRSPIVLPTDRARWESEREAIFGPESRAFWRWQDRTASLVWDLALRLPPWPARRLGEWGRCAGAGVRTLGSELGQVHMGLLLDAIRPLQHRLPAAGDDPSLRDLHRFIDGLLLISAQVRSDRALALYGAGALDFPWRGVAHVRGGMGGIADALVEGIRKHGGRVLTRRRVVSVEREAGRVRAVVCNTGERFHGDAVVLNTTPWNLRAFLDPDQGPLPPSLATLRSPDADLDQGGWGAFVLHCSVDEAAVPDAGPLHHQVHLGGPMGEGNTAFISVSPGWDEGRAPPGMRAVTISTHTRLRPWWRLLKENEQEYAVHKASYQDRLLAAAEVALPGFRRRVGEVFAGTPVTYAHYTGRAQGWVGGLPQTQLRGPFRADLGGGLWMVGDSVFPGQSTLAVTLSSLRVSAELSSSLGLAPAKTRAWDTLVEWNATVGRLRGRTISQA</sequence>
<dbReference type="PANTHER" id="PTHR46313">
    <property type="match status" value="1"/>
</dbReference>
<proteinExistence type="predicted"/>
<feature type="domain" description="Amine oxidase" evidence="1">
    <location>
        <begin position="14"/>
        <end position="388"/>
    </location>
</feature>
<dbReference type="OrthoDB" id="9794630at2"/>
<dbReference type="Gene3D" id="3.50.50.60">
    <property type="entry name" value="FAD/NAD(P)-binding domain"/>
    <property type="match status" value="2"/>
</dbReference>
<dbReference type="STRING" id="391625.PPSIR1_37474"/>
<gene>
    <name evidence="2" type="ORF">PPSIR1_37474</name>
</gene>
<evidence type="ECO:0000259" key="1">
    <source>
        <dbReference type="Pfam" id="PF01593"/>
    </source>
</evidence>
<dbReference type="AlphaFoldDB" id="A6GB20"/>
<dbReference type="InterPro" id="IPR002937">
    <property type="entry name" value="Amino_oxidase"/>
</dbReference>
<dbReference type="EMBL" id="ABCS01000055">
    <property type="protein sequence ID" value="EDM76902.1"/>
    <property type="molecule type" value="Genomic_DNA"/>
</dbReference>
<comment type="caution">
    <text evidence="2">The sequence shown here is derived from an EMBL/GenBank/DDBJ whole genome shotgun (WGS) entry which is preliminary data.</text>
</comment>
<dbReference type="RefSeq" id="WP_006973911.1">
    <property type="nucleotide sequence ID" value="NZ_ABCS01000055.1"/>
</dbReference>
<evidence type="ECO:0000313" key="2">
    <source>
        <dbReference type="EMBL" id="EDM76902.1"/>
    </source>
</evidence>
<dbReference type="PANTHER" id="PTHR46313:SF3">
    <property type="entry name" value="PROLYCOPENE ISOMERASE, CHLOROPLASTIC"/>
    <property type="match status" value="1"/>
</dbReference>
<keyword evidence="3" id="KW-1185">Reference proteome</keyword>
<organism evidence="2 3">
    <name type="scientific">Plesiocystis pacifica SIR-1</name>
    <dbReference type="NCBI Taxonomy" id="391625"/>
    <lineage>
        <taxon>Bacteria</taxon>
        <taxon>Pseudomonadati</taxon>
        <taxon>Myxococcota</taxon>
        <taxon>Polyangia</taxon>
        <taxon>Nannocystales</taxon>
        <taxon>Nannocystaceae</taxon>
        <taxon>Plesiocystis</taxon>
    </lineage>
</organism>
<dbReference type="InterPro" id="IPR045892">
    <property type="entry name" value="CrtISO-like"/>
</dbReference>
<name>A6GB20_9BACT</name>